<reference evidence="2 3" key="1">
    <citation type="journal article" date="2009" name="Nat. Genet.">
        <title>The genome of the cucumber, Cucumis sativus L.</title>
        <authorList>
            <person name="Huang S."/>
            <person name="Li R."/>
            <person name="Zhang Z."/>
            <person name="Li L."/>
            <person name="Gu X."/>
            <person name="Fan W."/>
            <person name="Lucas W.J."/>
            <person name="Wang X."/>
            <person name="Xie B."/>
            <person name="Ni P."/>
            <person name="Ren Y."/>
            <person name="Zhu H."/>
            <person name="Li J."/>
            <person name="Lin K."/>
            <person name="Jin W."/>
            <person name="Fei Z."/>
            <person name="Li G."/>
            <person name="Staub J."/>
            <person name="Kilian A."/>
            <person name="van der Vossen E.A."/>
            <person name="Wu Y."/>
            <person name="Guo J."/>
            <person name="He J."/>
            <person name="Jia Z."/>
            <person name="Ren Y."/>
            <person name="Tian G."/>
            <person name="Lu Y."/>
            <person name="Ruan J."/>
            <person name="Qian W."/>
            <person name="Wang M."/>
            <person name="Huang Q."/>
            <person name="Li B."/>
            <person name="Xuan Z."/>
            <person name="Cao J."/>
            <person name="Asan"/>
            <person name="Wu Z."/>
            <person name="Zhang J."/>
            <person name="Cai Q."/>
            <person name="Bai Y."/>
            <person name="Zhao B."/>
            <person name="Han Y."/>
            <person name="Li Y."/>
            <person name="Li X."/>
            <person name="Wang S."/>
            <person name="Shi Q."/>
            <person name="Liu S."/>
            <person name="Cho W.K."/>
            <person name="Kim J.Y."/>
            <person name="Xu Y."/>
            <person name="Heller-Uszynska K."/>
            <person name="Miao H."/>
            <person name="Cheng Z."/>
            <person name="Zhang S."/>
            <person name="Wu J."/>
            <person name="Yang Y."/>
            <person name="Kang H."/>
            <person name="Li M."/>
            <person name="Liang H."/>
            <person name="Ren X."/>
            <person name="Shi Z."/>
            <person name="Wen M."/>
            <person name="Jian M."/>
            <person name="Yang H."/>
            <person name="Zhang G."/>
            <person name="Yang Z."/>
            <person name="Chen R."/>
            <person name="Liu S."/>
            <person name="Li J."/>
            <person name="Ma L."/>
            <person name="Liu H."/>
            <person name="Zhou Y."/>
            <person name="Zhao J."/>
            <person name="Fang X."/>
            <person name="Li G."/>
            <person name="Fang L."/>
            <person name="Li Y."/>
            <person name="Liu D."/>
            <person name="Zheng H."/>
            <person name="Zhang Y."/>
            <person name="Qin N."/>
            <person name="Li Z."/>
            <person name="Yang G."/>
            <person name="Yang S."/>
            <person name="Bolund L."/>
            <person name="Kristiansen K."/>
            <person name="Zheng H."/>
            <person name="Li S."/>
            <person name="Zhang X."/>
            <person name="Yang H."/>
            <person name="Wang J."/>
            <person name="Sun R."/>
            <person name="Zhang B."/>
            <person name="Jiang S."/>
            <person name="Wang J."/>
            <person name="Du Y."/>
            <person name="Li S."/>
        </authorList>
    </citation>
    <scope>NUCLEOTIDE SEQUENCE [LARGE SCALE GENOMIC DNA]</scope>
    <source>
        <strain evidence="3">cv. 9930</strain>
    </source>
</reference>
<keyword evidence="3" id="KW-1185">Reference proteome</keyword>
<accession>A0A0A0LLS0</accession>
<dbReference type="Gramene" id="KGN61712">
    <property type="protein sequence ID" value="KGN61712"/>
    <property type="gene ID" value="Csa_2G230960"/>
</dbReference>
<feature type="region of interest" description="Disordered" evidence="1">
    <location>
        <begin position="1"/>
        <end position="27"/>
    </location>
</feature>
<evidence type="ECO:0000313" key="2">
    <source>
        <dbReference type="EMBL" id="KGN61712.1"/>
    </source>
</evidence>
<feature type="compositionally biased region" description="Polar residues" evidence="1">
    <location>
        <begin position="1"/>
        <end position="14"/>
    </location>
</feature>
<dbReference type="AlphaFoldDB" id="A0A0A0LLS0"/>
<sequence>MEQLQNPQLLTTKQSYKKISGSGVRTKPKQLCRTYPTANFEEQIGADDGGQLGRIGRSTHNLDLTPSARVHDRHPTMVASRVPDEDLAAMMVCR</sequence>
<name>A0A0A0LLS0_CUCSA</name>
<evidence type="ECO:0000256" key="1">
    <source>
        <dbReference type="SAM" id="MobiDB-lite"/>
    </source>
</evidence>
<organism evidence="2 3">
    <name type="scientific">Cucumis sativus</name>
    <name type="common">Cucumber</name>
    <dbReference type="NCBI Taxonomy" id="3659"/>
    <lineage>
        <taxon>Eukaryota</taxon>
        <taxon>Viridiplantae</taxon>
        <taxon>Streptophyta</taxon>
        <taxon>Embryophyta</taxon>
        <taxon>Tracheophyta</taxon>
        <taxon>Spermatophyta</taxon>
        <taxon>Magnoliopsida</taxon>
        <taxon>eudicotyledons</taxon>
        <taxon>Gunneridae</taxon>
        <taxon>Pentapetalae</taxon>
        <taxon>rosids</taxon>
        <taxon>fabids</taxon>
        <taxon>Cucurbitales</taxon>
        <taxon>Cucurbitaceae</taxon>
        <taxon>Benincaseae</taxon>
        <taxon>Cucumis</taxon>
    </lineage>
</organism>
<proteinExistence type="predicted"/>
<dbReference type="EMBL" id="CM002923">
    <property type="protein sequence ID" value="KGN61712.1"/>
    <property type="molecule type" value="Genomic_DNA"/>
</dbReference>
<reference evidence="2 3" key="2">
    <citation type="journal article" date="2009" name="PLoS ONE">
        <title>An integrated genetic and cytogenetic map of the cucumber genome.</title>
        <authorList>
            <person name="Ren Y."/>
            <person name="Zhang Z."/>
            <person name="Liu J."/>
            <person name="Staub J.E."/>
            <person name="Han Y."/>
            <person name="Cheng Z."/>
            <person name="Li X."/>
            <person name="Lu J."/>
            <person name="Miao H."/>
            <person name="Kang H."/>
            <person name="Xie B."/>
            <person name="Gu X."/>
            <person name="Wang X."/>
            <person name="Du Y."/>
            <person name="Jin W."/>
            <person name="Huang S."/>
        </authorList>
    </citation>
    <scope>NUCLEOTIDE SEQUENCE [LARGE SCALE GENOMIC DNA]</scope>
    <source>
        <strain evidence="3">cv. 9930</strain>
    </source>
</reference>
<reference evidence="2 3" key="3">
    <citation type="journal article" date="2010" name="BMC Genomics">
        <title>Transcriptome sequencing and comparative analysis of cucumber flowers with different sex types.</title>
        <authorList>
            <person name="Guo S."/>
            <person name="Zheng Y."/>
            <person name="Joung J.G."/>
            <person name="Liu S."/>
            <person name="Zhang Z."/>
            <person name="Crasta O.R."/>
            <person name="Sobral B.W."/>
            <person name="Xu Y."/>
            <person name="Huang S."/>
            <person name="Fei Z."/>
        </authorList>
    </citation>
    <scope>NUCLEOTIDE SEQUENCE [LARGE SCALE GENOMIC DNA]</scope>
    <source>
        <strain evidence="3">cv. 9930</strain>
    </source>
</reference>
<protein>
    <submittedName>
        <fullName evidence="2">Uncharacterized protein</fullName>
    </submittedName>
</protein>
<gene>
    <name evidence="2" type="ORF">Csa_2G230960</name>
</gene>
<reference evidence="2 3" key="4">
    <citation type="journal article" date="2011" name="BMC Genomics">
        <title>RNA-Seq improves annotation of protein-coding genes in the cucumber genome.</title>
        <authorList>
            <person name="Li Z."/>
            <person name="Zhang Z."/>
            <person name="Yan P."/>
            <person name="Huang S."/>
            <person name="Fei Z."/>
            <person name="Lin K."/>
        </authorList>
    </citation>
    <scope>NUCLEOTIDE SEQUENCE [LARGE SCALE GENOMIC DNA]</scope>
    <source>
        <strain evidence="3">cv. 9930</strain>
    </source>
</reference>
<dbReference type="Proteomes" id="UP000029981">
    <property type="component" value="Chromosome 2"/>
</dbReference>
<evidence type="ECO:0000313" key="3">
    <source>
        <dbReference type="Proteomes" id="UP000029981"/>
    </source>
</evidence>